<feature type="domain" description="Dermonecrotic toxin N-terminal" evidence="1">
    <location>
        <begin position="444"/>
        <end position="625"/>
    </location>
</feature>
<name>A0A1H0K471_9PSED</name>
<gene>
    <name evidence="2" type="ORF">BFN10_00475</name>
    <name evidence="3" type="ORF">SAMN04490184_0727</name>
</gene>
<dbReference type="RefSeq" id="WP_071487960.1">
    <property type="nucleotide sequence ID" value="NZ_LT629708.1"/>
</dbReference>
<evidence type="ECO:0000259" key="1">
    <source>
        <dbReference type="Pfam" id="PF20178"/>
    </source>
</evidence>
<proteinExistence type="predicted"/>
<accession>A0A1H0K471</accession>
<protein>
    <recommendedName>
        <fullName evidence="1">Dermonecrotic toxin N-terminal domain-containing protein</fullName>
    </recommendedName>
</protein>
<evidence type="ECO:0000313" key="5">
    <source>
        <dbReference type="Proteomes" id="UP000182654"/>
    </source>
</evidence>
<reference evidence="2 4" key="1">
    <citation type="submission" date="2016-08" db="EMBL/GenBank/DDBJ databases">
        <title>Draft genome sequence of the type strain of Pseudomonas extremorientalis LMG 19695T isolated from drinking water reservoir.</title>
        <authorList>
            <person name="Tambong J.T."/>
        </authorList>
    </citation>
    <scope>NUCLEOTIDE SEQUENCE [LARGE SCALE GENOMIC DNA]</scope>
    <source>
        <strain evidence="2 4">LMG 19695</strain>
    </source>
</reference>
<sequence>MPVQPPAPAANPTRQAVAAQFLGRPTLRTVTAQMLGTHLVEKYPPLTLPVADLRLAVPRDGGGRALLPLLDVALDHIADGSFPDLTARQNLDCYLSDATGTRLGSHENGERRDFDLRVIEALIRELPRVLFIGFQEALAAYWGQDSDAGSVRWKWLADVLQGVLLEVATRQTGLTAQHIEILSALNRYPDRASRALSPAPANEVHAYTLETHLQRAGKRLTVQGTEILVVRGKQALLFRLNGEIQTYPDLETFGQAWGEQLQQRFMAERITWQQYEPDGNIFEVQAALILNQQLDDLATIQLPAQSTRQAVERLFAVTTDPAQWLSPSNATSPATVAAIQAALPDHLQATSAANRLAYRHTLLEHASLKRQTLGDADFDSLETLRGYATAHVNHQLCMDRAVAKGGLRACTHEALATGYDAGDLELTFHVPVGIIEGGYIEPVVMNLVDLALKNLSGRPKGRMTIRHVKGRAIEAWLTPDYLLQLVQRVDIGKNYPAYLRRELMGQTEAARKRQGLFEQLRPLHLKTQALERLIKSEAGLTQRGFECVKALVNPNPLERRINGEDIVIRPLAFVRKPGAKADVVRNMFVIEPRDTQSGPHLLYRPAYAEALLEYPHREQLLAAIVQPGDLQESVLTWLPDQARAVYSNGGFNEPHYVRVGMGSEFDRLPSVPKPAELAGADDESNDEIGLVLRNGSLMEYLFGSETQQLVDQAERESTSNSESRWALILEGLQLGFNTLLLAVRGPMATIGWLMQAMQGVVKDLPALESNDPTARELAWIDLLLNIGMAMLYHGSTGVPREAPQRDEQATIPSPFKHPLPGQRLIRPAVVERGAVGLPSEPPGGGRTLLDFDRSLAGDGASAMLLERLRGVNVPWPTPVPEPISLGPYRGLYKINDQWHASVGGLLFRVNIVPGFGEVFIIHPLKPDHPGIKLKTDGNGHWTLDRGLKLLGGGRKRLQELRREKQLENERLTDRLLQLVPEAKFLMAPIIQTGTQLAAALQGLEKQLKTLRIIQDLLLKASQTQRPDLEVRQQTEISEYKRLRNQFDVLLQQLETQLAQSSPVYLELTTLTRQLEEAAIAGLPLINAATIVKEVWNQQMFLHKMQLNALEFHIVTEAGEPLEEWHKRMQPRIVAGDLTPIDENLRMATGYIDYLEHMVAHSASMEASLQHLGQASATARAVRQELLASIPSVELFFSDNLKLSALELLTSLSQIRFEMPSSLSALQRYYKARYQVCGLDIGLKSHIEVRSSTEYPLDEQRNVYETVLDKYQQAEFALRALKTLKPDALGPEAERVLKGLEFAKVLAQNELEAVVREQEDLKVELPLSKTLRAKPAAKRVFKTRKKEYLIGELKPADAQNGEEHITITDTLLGKTLASYNQHTDGWAPIDEATTSTPAPQLRSLATLKSEAQGLIGQRQDLEQLVAADQAKLDNPLTRQDANPGEWDTLLNAQAEKFTQLANEIKRDHLDTPTAQNLIDECLAQAKDINRWAKRICSDAYKRQWPTMEAVAYLWDHQQIDINLTSQADPQRPTLSGDFFTEYAVYDRAQKPPVVLWYAHFHYATADAPPDGYTRAHLKLPEQRKLTQKDLLKAHVQDYLSRLKDPGSEPVTKIVYVLITPPLDNLFLKIAPKPKGVQA</sequence>
<evidence type="ECO:0000313" key="4">
    <source>
        <dbReference type="Proteomes" id="UP000181686"/>
    </source>
</evidence>
<reference evidence="3 5" key="2">
    <citation type="submission" date="2016-10" db="EMBL/GenBank/DDBJ databases">
        <authorList>
            <person name="Varghese N."/>
            <person name="Submissions S."/>
        </authorList>
    </citation>
    <scope>NUCLEOTIDE SEQUENCE [LARGE SCALE GENOMIC DNA]</scope>
    <source>
        <strain evidence="3 5">BS2774</strain>
    </source>
</reference>
<dbReference type="Proteomes" id="UP000182654">
    <property type="component" value="Chromosome I"/>
</dbReference>
<dbReference type="EMBL" id="LT629708">
    <property type="protein sequence ID" value="SDO50562.1"/>
    <property type="molecule type" value="Genomic_DNA"/>
</dbReference>
<keyword evidence="5" id="KW-1185">Reference proteome</keyword>
<dbReference type="EMBL" id="MDGK01000003">
    <property type="protein sequence ID" value="OIN13660.1"/>
    <property type="molecule type" value="Genomic_DNA"/>
</dbReference>
<dbReference type="InterPro" id="IPR046673">
    <property type="entry name" value="ToxA_N"/>
</dbReference>
<organism evidence="2 4">
    <name type="scientific">Pseudomonas extremorientalis</name>
    <dbReference type="NCBI Taxonomy" id="169669"/>
    <lineage>
        <taxon>Bacteria</taxon>
        <taxon>Pseudomonadati</taxon>
        <taxon>Pseudomonadota</taxon>
        <taxon>Gammaproteobacteria</taxon>
        <taxon>Pseudomonadales</taxon>
        <taxon>Pseudomonadaceae</taxon>
        <taxon>Pseudomonas</taxon>
    </lineage>
</organism>
<dbReference type="Pfam" id="PF20178">
    <property type="entry name" value="ToxA_N"/>
    <property type="match status" value="1"/>
</dbReference>
<dbReference type="Proteomes" id="UP000181686">
    <property type="component" value="Unassembled WGS sequence"/>
</dbReference>
<evidence type="ECO:0000313" key="3">
    <source>
        <dbReference type="EMBL" id="SDO50562.1"/>
    </source>
</evidence>
<evidence type="ECO:0000313" key="2">
    <source>
        <dbReference type="EMBL" id="OIN13660.1"/>
    </source>
</evidence>